<dbReference type="Proteomes" id="UP001303046">
    <property type="component" value="Unassembled WGS sequence"/>
</dbReference>
<organism evidence="2 3">
    <name type="scientific">Necator americanus</name>
    <name type="common">Human hookworm</name>
    <dbReference type="NCBI Taxonomy" id="51031"/>
    <lineage>
        <taxon>Eukaryota</taxon>
        <taxon>Metazoa</taxon>
        <taxon>Ecdysozoa</taxon>
        <taxon>Nematoda</taxon>
        <taxon>Chromadorea</taxon>
        <taxon>Rhabditida</taxon>
        <taxon>Rhabditina</taxon>
        <taxon>Rhabditomorpha</taxon>
        <taxon>Strongyloidea</taxon>
        <taxon>Ancylostomatidae</taxon>
        <taxon>Bunostominae</taxon>
        <taxon>Necator</taxon>
    </lineage>
</organism>
<reference evidence="2 3" key="1">
    <citation type="submission" date="2023-08" db="EMBL/GenBank/DDBJ databases">
        <title>A Necator americanus chromosomal reference genome.</title>
        <authorList>
            <person name="Ilik V."/>
            <person name="Petrzelkova K.J."/>
            <person name="Pardy F."/>
            <person name="Fuh T."/>
            <person name="Niatou-Singa F.S."/>
            <person name="Gouil Q."/>
            <person name="Baker L."/>
            <person name="Ritchie M.E."/>
            <person name="Jex A.R."/>
            <person name="Gazzola D."/>
            <person name="Li H."/>
            <person name="Toshio Fujiwara R."/>
            <person name="Zhan B."/>
            <person name="Aroian R.V."/>
            <person name="Pafco B."/>
            <person name="Schwarz E.M."/>
        </authorList>
    </citation>
    <scope>NUCLEOTIDE SEQUENCE [LARGE SCALE GENOMIC DNA]</scope>
    <source>
        <strain evidence="2 3">Aroian</strain>
        <tissue evidence="2">Whole animal</tissue>
    </source>
</reference>
<evidence type="ECO:0000313" key="2">
    <source>
        <dbReference type="EMBL" id="KAK6752053.1"/>
    </source>
</evidence>
<feature type="transmembrane region" description="Helical" evidence="1">
    <location>
        <begin position="201"/>
        <end position="218"/>
    </location>
</feature>
<keyword evidence="1" id="KW-1133">Transmembrane helix</keyword>
<dbReference type="PANTHER" id="PTHR22718">
    <property type="entry name" value="SERPENTINE RECEPTOR, CLASS X"/>
    <property type="match status" value="1"/>
</dbReference>
<keyword evidence="1" id="KW-0812">Transmembrane</keyword>
<name>A0ABR1DNN8_NECAM</name>
<dbReference type="Gene3D" id="1.20.1070.10">
    <property type="entry name" value="Rhodopsin 7-helix transmembrane proteins"/>
    <property type="match status" value="1"/>
</dbReference>
<dbReference type="SUPFAM" id="SSF81321">
    <property type="entry name" value="Family A G protein-coupled receptor-like"/>
    <property type="match status" value="1"/>
</dbReference>
<feature type="transmembrane region" description="Helical" evidence="1">
    <location>
        <begin position="271"/>
        <end position="295"/>
    </location>
</feature>
<dbReference type="Pfam" id="PF04789">
    <property type="entry name" value="DUF621"/>
    <property type="match status" value="1"/>
</dbReference>
<gene>
    <name evidence="2" type="primary">Necator_chrIV.g16760</name>
    <name evidence="2" type="ORF">RB195_003463</name>
</gene>
<comment type="caution">
    <text evidence="2">The sequence shown here is derived from an EMBL/GenBank/DDBJ whole genome shotgun (WGS) entry which is preliminary data.</text>
</comment>
<keyword evidence="3" id="KW-1185">Reference proteome</keyword>
<feature type="transmembrane region" description="Helical" evidence="1">
    <location>
        <begin position="12"/>
        <end position="35"/>
    </location>
</feature>
<evidence type="ECO:0008006" key="4">
    <source>
        <dbReference type="Google" id="ProtNLM"/>
    </source>
</evidence>
<proteinExistence type="predicted"/>
<feature type="transmembrane region" description="Helical" evidence="1">
    <location>
        <begin position="86"/>
        <end position="104"/>
    </location>
</feature>
<dbReference type="PANTHER" id="PTHR22718:SF25">
    <property type="entry name" value="G-PROTEIN COUPLED RECEPTORS FAMILY 1 PROFILE DOMAIN-CONTAINING PROTEIN"/>
    <property type="match status" value="1"/>
</dbReference>
<evidence type="ECO:0000313" key="3">
    <source>
        <dbReference type="Proteomes" id="UP001303046"/>
    </source>
</evidence>
<dbReference type="InterPro" id="IPR006874">
    <property type="entry name" value="DUF621"/>
</dbReference>
<accession>A0ABR1DNN8</accession>
<feature type="transmembrane region" description="Helical" evidence="1">
    <location>
        <begin position="239"/>
        <end position="265"/>
    </location>
</feature>
<feature type="transmembrane region" description="Helical" evidence="1">
    <location>
        <begin position="149"/>
        <end position="166"/>
    </location>
</feature>
<sequence>MTVQATFAIRLLASSLILIPAVFGLVLQTLLGIALYKGWKTFRENSFYLITVQLMWCDICALLLDLYAAFPLILTGVEYMGDSIPLYYLPLAFEGIAFNGIFMLKMSKFSAVAKVPFVSYPCPEMHHMKETAVNASQPTSSAARVHMSAFVWIYVFTLIALSNFFGCRKEFSKEFFYFWYHCQISDEQSFDYKEFLYTHSYVIPCIMIIMYIAIYIRVKLYRRGLKVNSKTSLKQEMKYLVQTVLICILIAVEVAAFIFLPFLGIDGYGQFYVNMLLNLILIANNLMTPIVILSFNVDVRQQLKGAFFRQSRTASLLSTTFSLS</sequence>
<evidence type="ECO:0000256" key="1">
    <source>
        <dbReference type="SAM" id="Phobius"/>
    </source>
</evidence>
<dbReference type="EMBL" id="JAVFWL010000004">
    <property type="protein sequence ID" value="KAK6752053.1"/>
    <property type="molecule type" value="Genomic_DNA"/>
</dbReference>
<protein>
    <recommendedName>
        <fullName evidence="4">G-protein coupled receptors family 1 profile domain-containing protein</fullName>
    </recommendedName>
</protein>
<feature type="transmembrane region" description="Helical" evidence="1">
    <location>
        <begin position="47"/>
        <end position="74"/>
    </location>
</feature>
<keyword evidence="1" id="KW-0472">Membrane</keyword>